<evidence type="ECO:0000259" key="1">
    <source>
        <dbReference type="PROSITE" id="PS51787"/>
    </source>
</evidence>
<dbReference type="SUPFAM" id="SSF88697">
    <property type="entry name" value="PUA domain-like"/>
    <property type="match status" value="1"/>
</dbReference>
<organism evidence="2 3">
    <name type="scientific">Phenylobacterium conjunctum</name>
    <dbReference type="NCBI Taxonomy" id="1298959"/>
    <lineage>
        <taxon>Bacteria</taxon>
        <taxon>Pseudomonadati</taxon>
        <taxon>Pseudomonadota</taxon>
        <taxon>Alphaproteobacteria</taxon>
        <taxon>Caulobacterales</taxon>
        <taxon>Caulobacteraceae</taxon>
        <taxon>Phenylobacterium</taxon>
    </lineage>
</organism>
<dbReference type="Pfam" id="PF02190">
    <property type="entry name" value="LON_substr_bdg"/>
    <property type="match status" value="1"/>
</dbReference>
<evidence type="ECO:0000313" key="3">
    <source>
        <dbReference type="Proteomes" id="UP001597216"/>
    </source>
</evidence>
<dbReference type="SMART" id="SM00464">
    <property type="entry name" value="LON"/>
    <property type="match status" value="1"/>
</dbReference>
<dbReference type="RefSeq" id="WP_374344136.1">
    <property type="nucleotide sequence ID" value="NZ_JBHTLQ010000033.1"/>
</dbReference>
<dbReference type="PANTHER" id="PTHR46732:SF8">
    <property type="entry name" value="ATP-DEPENDENT PROTEASE LA (LON) DOMAIN PROTEIN"/>
    <property type="match status" value="1"/>
</dbReference>
<keyword evidence="3" id="KW-1185">Reference proteome</keyword>
<proteinExistence type="predicted"/>
<dbReference type="InterPro" id="IPR015947">
    <property type="entry name" value="PUA-like_sf"/>
</dbReference>
<dbReference type="PANTHER" id="PTHR46732">
    <property type="entry name" value="ATP-DEPENDENT PROTEASE LA (LON) DOMAIN PROTEIN"/>
    <property type="match status" value="1"/>
</dbReference>
<gene>
    <name evidence="2" type="ORF">ACFQ27_14055</name>
</gene>
<comment type="caution">
    <text evidence="2">The sequence shown here is derived from an EMBL/GenBank/DDBJ whole genome shotgun (WGS) entry which is preliminary data.</text>
</comment>
<accession>A0ABW3T3Z9</accession>
<dbReference type="Proteomes" id="UP001597216">
    <property type="component" value="Unassembled WGS sequence"/>
</dbReference>
<feature type="domain" description="Lon N-terminal" evidence="1">
    <location>
        <begin position="14"/>
        <end position="207"/>
    </location>
</feature>
<evidence type="ECO:0000313" key="2">
    <source>
        <dbReference type="EMBL" id="MFD1191708.1"/>
    </source>
</evidence>
<dbReference type="InterPro" id="IPR003111">
    <property type="entry name" value="Lon_prtase_N"/>
</dbReference>
<sequence>MTPYRRLADLPQVIPIFPLDGALLLPGGELPLRIFEPRYLNMIDDAMAGDRVIGMIQTRTGGERSRPNLCAVGCVGRITSFNETADGTYLITLTGVCRFAVKEELPVRTPYRQVRAGFEPFEADLDDGEEAVEAFDRKRFAKALKAYLNRRELDIDWETAEGAPLESLVNSLSMGLPFAAQEKQALLEAESLAARCEALTTLLEIDALEDGGDEPHSMQ</sequence>
<dbReference type="EMBL" id="JBHTLQ010000033">
    <property type="protein sequence ID" value="MFD1191708.1"/>
    <property type="molecule type" value="Genomic_DNA"/>
</dbReference>
<dbReference type="PROSITE" id="PS51787">
    <property type="entry name" value="LON_N"/>
    <property type="match status" value="1"/>
</dbReference>
<dbReference type="InterPro" id="IPR046336">
    <property type="entry name" value="Lon_prtase_N_sf"/>
</dbReference>
<reference evidence="3" key="1">
    <citation type="journal article" date="2019" name="Int. J. Syst. Evol. Microbiol.">
        <title>The Global Catalogue of Microorganisms (GCM) 10K type strain sequencing project: providing services to taxonomists for standard genome sequencing and annotation.</title>
        <authorList>
            <consortium name="The Broad Institute Genomics Platform"/>
            <consortium name="The Broad Institute Genome Sequencing Center for Infectious Disease"/>
            <person name="Wu L."/>
            <person name="Ma J."/>
        </authorList>
    </citation>
    <scope>NUCLEOTIDE SEQUENCE [LARGE SCALE GENOMIC DNA]</scope>
    <source>
        <strain evidence="3">CCUG 55074</strain>
    </source>
</reference>
<dbReference type="Gene3D" id="2.30.130.40">
    <property type="entry name" value="LON domain-like"/>
    <property type="match status" value="1"/>
</dbReference>
<name>A0ABW3T3Z9_9CAUL</name>
<protein>
    <submittedName>
        <fullName evidence="2">LON peptidase substrate-binding domain-containing protein</fullName>
    </submittedName>
</protein>